<reference evidence="1 2" key="1">
    <citation type="journal article" date="2019" name="Int. J. Syst. Evol. Microbiol.">
        <title>The Global Catalogue of Microorganisms (GCM) 10K type strain sequencing project: providing services to taxonomists for standard genome sequencing and annotation.</title>
        <authorList>
            <consortium name="The Broad Institute Genomics Platform"/>
            <consortium name="The Broad Institute Genome Sequencing Center for Infectious Disease"/>
            <person name="Wu L."/>
            <person name="Ma J."/>
        </authorList>
    </citation>
    <scope>NUCLEOTIDE SEQUENCE [LARGE SCALE GENOMIC DNA]</scope>
    <source>
        <strain evidence="1 2">JCM 16021</strain>
    </source>
</reference>
<accession>A0ABN2YUN7</accession>
<organism evidence="1 2">
    <name type="scientific">Nocardioides bigeumensis</name>
    <dbReference type="NCBI Taxonomy" id="433657"/>
    <lineage>
        <taxon>Bacteria</taxon>
        <taxon>Bacillati</taxon>
        <taxon>Actinomycetota</taxon>
        <taxon>Actinomycetes</taxon>
        <taxon>Propionibacteriales</taxon>
        <taxon>Nocardioidaceae</taxon>
        <taxon>Nocardioides</taxon>
    </lineage>
</organism>
<comment type="caution">
    <text evidence="1">The sequence shown here is derived from an EMBL/GenBank/DDBJ whole genome shotgun (WGS) entry which is preliminary data.</text>
</comment>
<dbReference type="Proteomes" id="UP001500575">
    <property type="component" value="Unassembled WGS sequence"/>
</dbReference>
<evidence type="ECO:0000313" key="1">
    <source>
        <dbReference type="EMBL" id="GAA2132735.1"/>
    </source>
</evidence>
<dbReference type="EMBL" id="BAAAQQ010000013">
    <property type="protein sequence ID" value="GAA2132735.1"/>
    <property type="molecule type" value="Genomic_DNA"/>
</dbReference>
<keyword evidence="2" id="KW-1185">Reference proteome</keyword>
<sequence length="76" mass="7658">MTADRWAVLVDGLGPRRLVAVAALAVAGLATAAGAAPLHGRLGRGRDPDPALLARLRRVDLLRTAAALVALTAGVA</sequence>
<protein>
    <recommendedName>
        <fullName evidence="3">ABC transporter permease</fullName>
    </recommendedName>
</protein>
<dbReference type="RefSeq" id="WP_344305363.1">
    <property type="nucleotide sequence ID" value="NZ_BAAAQQ010000013.1"/>
</dbReference>
<proteinExistence type="predicted"/>
<gene>
    <name evidence="1" type="ORF">GCM10009843_37610</name>
</gene>
<evidence type="ECO:0008006" key="3">
    <source>
        <dbReference type="Google" id="ProtNLM"/>
    </source>
</evidence>
<name>A0ABN2YUN7_9ACTN</name>
<evidence type="ECO:0000313" key="2">
    <source>
        <dbReference type="Proteomes" id="UP001500575"/>
    </source>
</evidence>